<comment type="caution">
    <text evidence="2">The sequence shown here is derived from an EMBL/GenBank/DDBJ whole genome shotgun (WGS) entry which is preliminary data.</text>
</comment>
<keyword evidence="3" id="KW-1185">Reference proteome</keyword>
<reference evidence="2" key="1">
    <citation type="submission" date="2020-10" db="EMBL/GenBank/DDBJ databases">
        <authorList>
            <person name="Kusch S."/>
        </authorList>
    </citation>
    <scope>NUCLEOTIDE SEQUENCE</scope>
    <source>
        <strain evidence="2">SwB9</strain>
    </source>
</reference>
<name>A0A8H2ZTH8_9HELO</name>
<gene>
    <name evidence="2" type="ORF">SCLTRI_LOCUS5640</name>
</gene>
<feature type="transmembrane region" description="Helical" evidence="1">
    <location>
        <begin position="125"/>
        <end position="143"/>
    </location>
</feature>
<sequence>MHNVVIRSHHDMYSIEKYFFFFFFSVTVPSRLSRADRQITRKASTYDVNFRERYLCIHSFTLFNSPISPISGSDNHEGRQRNSSKWILAFSGDISLTNHNSSICALQAARFPVPFAVWVKTTVRVLLPYLLFLSWICGIRAVLRV</sequence>
<protein>
    <submittedName>
        <fullName evidence="2">8a163667-f011-4051-8a49-2591fb961c5a</fullName>
    </submittedName>
</protein>
<organism evidence="2 3">
    <name type="scientific">Sclerotinia trifoliorum</name>
    <dbReference type="NCBI Taxonomy" id="28548"/>
    <lineage>
        <taxon>Eukaryota</taxon>
        <taxon>Fungi</taxon>
        <taxon>Dikarya</taxon>
        <taxon>Ascomycota</taxon>
        <taxon>Pezizomycotina</taxon>
        <taxon>Leotiomycetes</taxon>
        <taxon>Helotiales</taxon>
        <taxon>Sclerotiniaceae</taxon>
        <taxon>Sclerotinia</taxon>
    </lineage>
</organism>
<dbReference type="AlphaFoldDB" id="A0A8H2ZTH8"/>
<dbReference type="Proteomes" id="UP000624404">
    <property type="component" value="Unassembled WGS sequence"/>
</dbReference>
<evidence type="ECO:0000313" key="3">
    <source>
        <dbReference type="Proteomes" id="UP000624404"/>
    </source>
</evidence>
<accession>A0A8H2ZTH8</accession>
<evidence type="ECO:0000256" key="1">
    <source>
        <dbReference type="SAM" id="Phobius"/>
    </source>
</evidence>
<proteinExistence type="predicted"/>
<keyword evidence="1" id="KW-0812">Transmembrane</keyword>
<keyword evidence="1" id="KW-0472">Membrane</keyword>
<dbReference type="EMBL" id="CAJHIA010000017">
    <property type="protein sequence ID" value="CAD6445920.1"/>
    <property type="molecule type" value="Genomic_DNA"/>
</dbReference>
<evidence type="ECO:0000313" key="2">
    <source>
        <dbReference type="EMBL" id="CAD6445920.1"/>
    </source>
</evidence>
<keyword evidence="1" id="KW-1133">Transmembrane helix</keyword>